<name>A0A8R2H9F2_ACYPI</name>
<sequence>MKPINKYFYQYVLSSKCVCRTVERNSGPVGKLGPAAAVLGQELPQRPTPLQRHHRQSRENFALLVHWLRGLRRAVQVVGRANDVKLIDISRYGIRMTPHALIARHSHVSANVFTRIRRIHYFESIYDTMNSV</sequence>
<protein>
    <submittedName>
        <fullName evidence="1">Uncharacterized protein</fullName>
    </submittedName>
</protein>
<dbReference type="KEGG" id="api:100572310"/>
<dbReference type="EnsemblMetazoa" id="XM_016806499.2">
    <property type="protein sequence ID" value="XP_016661988.1"/>
    <property type="gene ID" value="LOC100572310"/>
</dbReference>
<dbReference type="Proteomes" id="UP000007819">
    <property type="component" value="Chromosome X"/>
</dbReference>
<dbReference type="GeneID" id="100572310"/>
<dbReference type="RefSeq" id="XP_016661988.1">
    <property type="nucleotide sequence ID" value="XM_016806499.2"/>
</dbReference>
<keyword evidence="2" id="KW-1185">Reference proteome</keyword>
<organism evidence="1 2">
    <name type="scientific">Acyrthosiphon pisum</name>
    <name type="common">Pea aphid</name>
    <dbReference type="NCBI Taxonomy" id="7029"/>
    <lineage>
        <taxon>Eukaryota</taxon>
        <taxon>Metazoa</taxon>
        <taxon>Ecdysozoa</taxon>
        <taxon>Arthropoda</taxon>
        <taxon>Hexapoda</taxon>
        <taxon>Insecta</taxon>
        <taxon>Pterygota</taxon>
        <taxon>Neoptera</taxon>
        <taxon>Paraneoptera</taxon>
        <taxon>Hemiptera</taxon>
        <taxon>Sternorrhyncha</taxon>
        <taxon>Aphidomorpha</taxon>
        <taxon>Aphidoidea</taxon>
        <taxon>Aphididae</taxon>
        <taxon>Macrosiphini</taxon>
        <taxon>Acyrthosiphon</taxon>
    </lineage>
</organism>
<reference evidence="2" key="1">
    <citation type="submission" date="2010-06" db="EMBL/GenBank/DDBJ databases">
        <authorList>
            <person name="Jiang H."/>
            <person name="Abraham K."/>
            <person name="Ali S."/>
            <person name="Alsbrooks S.L."/>
            <person name="Anim B.N."/>
            <person name="Anosike U.S."/>
            <person name="Attaway T."/>
            <person name="Bandaranaike D.P."/>
            <person name="Battles P.K."/>
            <person name="Bell S.N."/>
            <person name="Bell A.V."/>
            <person name="Beltran B."/>
            <person name="Bickham C."/>
            <person name="Bustamante Y."/>
            <person name="Caleb T."/>
            <person name="Canada A."/>
            <person name="Cardenas V."/>
            <person name="Carter K."/>
            <person name="Chacko J."/>
            <person name="Chandrabose M.N."/>
            <person name="Chavez D."/>
            <person name="Chavez A."/>
            <person name="Chen L."/>
            <person name="Chu H.-S."/>
            <person name="Claassen K.J."/>
            <person name="Cockrell R."/>
            <person name="Collins M."/>
            <person name="Cooper J.A."/>
            <person name="Cree A."/>
            <person name="Curry S.M."/>
            <person name="Da Y."/>
            <person name="Dao M.D."/>
            <person name="Das B."/>
            <person name="Davila M.-L."/>
            <person name="Davy-Carroll L."/>
            <person name="Denson S."/>
            <person name="Dinh H."/>
            <person name="Ebong V.E."/>
            <person name="Edwards J.R."/>
            <person name="Egan A."/>
            <person name="El-Daye J."/>
            <person name="Escobedo L."/>
            <person name="Fernandez S."/>
            <person name="Fernando P.R."/>
            <person name="Flagg N."/>
            <person name="Forbes L.D."/>
            <person name="Fowler R.G."/>
            <person name="Fu Q."/>
            <person name="Gabisi R.A."/>
            <person name="Ganer J."/>
            <person name="Garbino Pronczuk A."/>
            <person name="Garcia R.M."/>
            <person name="Garner T."/>
            <person name="Garrett T.E."/>
            <person name="Gonzalez D.A."/>
            <person name="Hamid H."/>
            <person name="Hawkins E.S."/>
            <person name="Hirani K."/>
            <person name="Hogues M.E."/>
            <person name="Hollins B."/>
            <person name="Hsiao C.-H."/>
            <person name="Jabil R."/>
            <person name="James M.L."/>
            <person name="Jhangiani S.N."/>
            <person name="Johnson B."/>
            <person name="Johnson Q."/>
            <person name="Joshi V."/>
            <person name="Kalu J.B."/>
            <person name="Kam C."/>
            <person name="Kashfia A."/>
            <person name="Keebler J."/>
            <person name="Kisamo H."/>
            <person name="Kovar C.L."/>
            <person name="Lago L.A."/>
            <person name="Lai C.-Y."/>
            <person name="Laidlaw J."/>
            <person name="Lara F."/>
            <person name="Le T.-K."/>
            <person name="Lee S.L."/>
            <person name="Legall F.H."/>
            <person name="Lemon S.J."/>
            <person name="Lewis L.R."/>
            <person name="Li B."/>
            <person name="Liu Y."/>
            <person name="Liu Y.-S."/>
            <person name="Lopez J."/>
            <person name="Lozado R.J."/>
            <person name="Lu J."/>
            <person name="Madu R.C."/>
            <person name="Maheshwari M."/>
            <person name="Maheshwari R."/>
            <person name="Malloy K."/>
            <person name="Martinez E."/>
            <person name="Mathew T."/>
            <person name="Mercado I.C."/>
            <person name="Mercado C."/>
            <person name="Meyer B."/>
            <person name="Montgomery K."/>
            <person name="Morgan M.B."/>
            <person name="Munidasa M."/>
            <person name="Nazareth L.V."/>
            <person name="Nelson J."/>
            <person name="Ng B.M."/>
            <person name="Nguyen N.B."/>
            <person name="Nguyen P.Q."/>
            <person name="Nguyen T."/>
            <person name="Obregon M."/>
            <person name="Okwuonu G.O."/>
            <person name="Onwere C.G."/>
            <person name="Orozco G."/>
            <person name="Parra A."/>
            <person name="Patel S."/>
            <person name="Patil S."/>
            <person name="Perez A."/>
            <person name="Perez Y."/>
            <person name="Pham C."/>
            <person name="Primus E.L."/>
            <person name="Pu L.-L."/>
            <person name="Puazo M."/>
            <person name="Qin X."/>
            <person name="Quiroz J.B."/>
            <person name="Reese J."/>
            <person name="Richards S."/>
            <person name="Rives C.M."/>
            <person name="Robberts R."/>
            <person name="Ruiz S.J."/>
            <person name="Ruiz M.J."/>
            <person name="Santibanez J."/>
            <person name="Schneider B.W."/>
            <person name="Sisson I."/>
            <person name="Smith M."/>
            <person name="Sodergren E."/>
            <person name="Song X.-Z."/>
            <person name="Song B.B."/>
            <person name="Summersgill H."/>
            <person name="Thelus R."/>
            <person name="Thornton R.D."/>
            <person name="Trejos Z.Y."/>
            <person name="Usmani K."/>
            <person name="Vattathil S."/>
            <person name="Villasana D."/>
            <person name="Walker D.L."/>
            <person name="Wang S."/>
            <person name="Wang K."/>
            <person name="White C.S."/>
            <person name="Williams A.C."/>
            <person name="Williamson J."/>
            <person name="Wilson K."/>
            <person name="Woghiren I.O."/>
            <person name="Woodworth J.R."/>
            <person name="Worley K.C."/>
            <person name="Wright R.A."/>
            <person name="Wu W."/>
            <person name="Young L."/>
            <person name="Zhang L."/>
            <person name="Zhang J."/>
            <person name="Zhu Y."/>
            <person name="Muzny D.M."/>
            <person name="Weinstock G."/>
            <person name="Gibbs R.A."/>
        </authorList>
    </citation>
    <scope>NUCLEOTIDE SEQUENCE [LARGE SCALE GENOMIC DNA]</scope>
    <source>
        <strain evidence="2">LSR1</strain>
    </source>
</reference>
<accession>A0A8R2H9F2</accession>
<proteinExistence type="predicted"/>
<dbReference type="AlphaFoldDB" id="A0A8R2H9F2"/>
<reference evidence="1" key="2">
    <citation type="submission" date="2022-06" db="UniProtKB">
        <authorList>
            <consortium name="EnsemblMetazoa"/>
        </authorList>
    </citation>
    <scope>IDENTIFICATION</scope>
</reference>
<evidence type="ECO:0000313" key="2">
    <source>
        <dbReference type="Proteomes" id="UP000007819"/>
    </source>
</evidence>
<evidence type="ECO:0000313" key="1">
    <source>
        <dbReference type="EnsemblMetazoa" id="XP_016661988.1"/>
    </source>
</evidence>